<evidence type="ECO:0000256" key="1">
    <source>
        <dbReference type="SAM" id="SignalP"/>
    </source>
</evidence>
<dbReference type="Pfam" id="PF10572">
    <property type="entry name" value="UPF0556"/>
    <property type="match status" value="1"/>
</dbReference>
<dbReference type="GO" id="GO:0001938">
    <property type="term" value="P:positive regulation of endothelial cell proliferation"/>
    <property type="evidence" value="ECO:0007669"/>
    <property type="project" value="TreeGrafter"/>
</dbReference>
<reference evidence="2" key="3">
    <citation type="submission" date="2025-09" db="UniProtKB">
        <authorList>
            <consortium name="Ensembl"/>
        </authorList>
    </citation>
    <scope>IDENTIFICATION</scope>
</reference>
<dbReference type="PANTHER" id="PTHR31230">
    <property type="entry name" value="MYELOID-DERIVED GROWTH FACTOR MYDGF"/>
    <property type="match status" value="1"/>
</dbReference>
<name>A0A4W5N1Z4_9TELE</name>
<dbReference type="GO" id="GO:0045766">
    <property type="term" value="P:positive regulation of angiogenesis"/>
    <property type="evidence" value="ECO:0007669"/>
    <property type="project" value="TreeGrafter"/>
</dbReference>
<evidence type="ECO:0000313" key="2">
    <source>
        <dbReference type="Ensembl" id="ENSHHUP00000045416.1"/>
    </source>
</evidence>
<feature type="signal peptide" evidence="1">
    <location>
        <begin position="1"/>
        <end position="24"/>
    </location>
</feature>
<keyword evidence="1" id="KW-0732">Signal</keyword>
<dbReference type="Proteomes" id="UP000314982">
    <property type="component" value="Unassembled WGS sequence"/>
</dbReference>
<proteinExistence type="predicted"/>
<organism evidence="2 3">
    <name type="scientific">Hucho hucho</name>
    <name type="common">huchen</name>
    <dbReference type="NCBI Taxonomy" id="62062"/>
    <lineage>
        <taxon>Eukaryota</taxon>
        <taxon>Metazoa</taxon>
        <taxon>Chordata</taxon>
        <taxon>Craniata</taxon>
        <taxon>Vertebrata</taxon>
        <taxon>Euteleostomi</taxon>
        <taxon>Actinopterygii</taxon>
        <taxon>Neopterygii</taxon>
        <taxon>Teleostei</taxon>
        <taxon>Protacanthopterygii</taxon>
        <taxon>Salmoniformes</taxon>
        <taxon>Salmonidae</taxon>
        <taxon>Salmoninae</taxon>
        <taxon>Hucho</taxon>
    </lineage>
</organism>
<dbReference type="AlphaFoldDB" id="A0A4W5N1Z4"/>
<evidence type="ECO:0000313" key="3">
    <source>
        <dbReference type="Proteomes" id="UP000314982"/>
    </source>
</evidence>
<accession>A0A4W5N1Z4</accession>
<reference evidence="2" key="2">
    <citation type="submission" date="2025-08" db="UniProtKB">
        <authorList>
            <consortium name="Ensembl"/>
        </authorList>
    </citation>
    <scope>IDENTIFICATION</scope>
</reference>
<dbReference type="InterPro" id="IPR018887">
    <property type="entry name" value="MYDGF"/>
</dbReference>
<reference evidence="3" key="1">
    <citation type="submission" date="2018-06" db="EMBL/GenBank/DDBJ databases">
        <title>Genome assembly of Danube salmon.</title>
        <authorList>
            <person name="Macqueen D.J."/>
            <person name="Gundappa M.K."/>
        </authorList>
    </citation>
    <scope>NUCLEOTIDE SEQUENCE [LARGE SCALE GENOMIC DNA]</scope>
</reference>
<dbReference type="STRING" id="62062.ENSHHUP00000045416"/>
<dbReference type="GeneTree" id="ENSGT00390000000777"/>
<keyword evidence="3" id="KW-1185">Reference proteome</keyword>
<protein>
    <submittedName>
        <fullName evidence="2">Myeloid-derived growth factor</fullName>
    </submittedName>
</protein>
<feature type="chain" id="PRO_5021237725" evidence="1">
    <location>
        <begin position="25"/>
        <end position="188"/>
    </location>
</feature>
<dbReference type="PANTHER" id="PTHR31230:SF1">
    <property type="entry name" value="MYELOID-DERIVED GROWTH FACTOR"/>
    <property type="match status" value="1"/>
</dbReference>
<dbReference type="GO" id="GO:0005615">
    <property type="term" value="C:extracellular space"/>
    <property type="evidence" value="ECO:0007669"/>
    <property type="project" value="TreeGrafter"/>
</dbReference>
<dbReference type="Ensembl" id="ENSHHUT00000047098.1">
    <property type="protein sequence ID" value="ENSHHUP00000045416.1"/>
    <property type="gene ID" value="ENSHHUG00000027729.1"/>
</dbReference>
<sequence length="188" mass="20687">MAIINNLSFLALLVVTLTVALASADDRTKTVEFNVKPGGEVHMFSEKMREYECSFTYASQGGTNEQWLMSVGLSDDDGLFSCSVWRPQGKSYLFFTQFKAELKGAKIEYASAYSQTAAGGQRDVTLREDEFTVGDSTGEMTSPLTADLLHSICLSQQLKTPGFYPFVWNEEFATKVDGIDDGSIILPS</sequence>